<accession>U7QKT2</accession>
<reference evidence="1 2" key="1">
    <citation type="journal article" date="2013" name="Front. Microbiol.">
        <title>Comparative genomic analyses of the cyanobacterium, Lyngbya aestuarii BL J, a powerful hydrogen producer.</title>
        <authorList>
            <person name="Kothari A."/>
            <person name="Vaughn M."/>
            <person name="Garcia-Pichel F."/>
        </authorList>
    </citation>
    <scope>NUCLEOTIDE SEQUENCE [LARGE SCALE GENOMIC DNA]</scope>
    <source>
        <strain evidence="1 2">BL J</strain>
    </source>
</reference>
<protein>
    <submittedName>
        <fullName evidence="1">Uncharacterized protein</fullName>
    </submittedName>
</protein>
<dbReference type="AlphaFoldDB" id="U7QKT2"/>
<proteinExistence type="predicted"/>
<evidence type="ECO:0000313" key="2">
    <source>
        <dbReference type="Proteomes" id="UP000017127"/>
    </source>
</evidence>
<dbReference type="Proteomes" id="UP000017127">
    <property type="component" value="Unassembled WGS sequence"/>
</dbReference>
<organism evidence="1 2">
    <name type="scientific">Lyngbya aestuarii BL J</name>
    <dbReference type="NCBI Taxonomy" id="1348334"/>
    <lineage>
        <taxon>Bacteria</taxon>
        <taxon>Bacillati</taxon>
        <taxon>Cyanobacteriota</taxon>
        <taxon>Cyanophyceae</taxon>
        <taxon>Oscillatoriophycideae</taxon>
        <taxon>Oscillatoriales</taxon>
        <taxon>Microcoleaceae</taxon>
        <taxon>Lyngbya</taxon>
    </lineage>
</organism>
<sequence length="43" mass="4985">MFVCYCSPSAISYTMESAFVALKIINEVGFKYYKALRYFSNID</sequence>
<evidence type="ECO:0000313" key="1">
    <source>
        <dbReference type="EMBL" id="ERT07026.1"/>
    </source>
</evidence>
<keyword evidence="2" id="KW-1185">Reference proteome</keyword>
<gene>
    <name evidence="1" type="ORF">M595_3048</name>
</gene>
<comment type="caution">
    <text evidence="1">The sequence shown here is derived from an EMBL/GenBank/DDBJ whole genome shotgun (WGS) entry which is preliminary data.</text>
</comment>
<name>U7QKT2_9CYAN</name>
<dbReference type="EMBL" id="AUZM01000027">
    <property type="protein sequence ID" value="ERT07026.1"/>
    <property type="molecule type" value="Genomic_DNA"/>
</dbReference>